<evidence type="ECO:0000256" key="1">
    <source>
        <dbReference type="SAM" id="Phobius"/>
    </source>
</evidence>
<dbReference type="Pfam" id="PF06022">
    <property type="entry name" value="Cir_Bir_Yir"/>
    <property type="match status" value="2"/>
</dbReference>
<organism evidence="2 3">
    <name type="scientific">Plasmodium yoelii yoelii</name>
    <dbReference type="NCBI Taxonomy" id="73239"/>
    <lineage>
        <taxon>Eukaryota</taxon>
        <taxon>Sar</taxon>
        <taxon>Alveolata</taxon>
        <taxon>Apicomplexa</taxon>
        <taxon>Aconoidasida</taxon>
        <taxon>Haemosporida</taxon>
        <taxon>Plasmodiidae</taxon>
        <taxon>Plasmodium</taxon>
        <taxon>Plasmodium (Vinckeia)</taxon>
    </lineage>
</organism>
<keyword evidence="1" id="KW-1133">Transmembrane helix</keyword>
<dbReference type="NCBIfam" id="TIGR01590">
    <property type="entry name" value="yir-bir-cir_Pla"/>
    <property type="match status" value="1"/>
</dbReference>
<evidence type="ECO:0000313" key="3">
    <source>
        <dbReference type="Proteomes" id="UP001054126"/>
    </source>
</evidence>
<keyword evidence="1" id="KW-0472">Membrane</keyword>
<sequence>MTDFMCQKFDTLRKFFPDELDGSGNYNFQNRTFKNYCPKEQCNNDIDKINAGCLWLFYDFFGKPGTTVDSNTYKVNDKQYDSYKDIIDKIKEYLNIDIIHMSKFYELLKLLCNMSTDNMRGNSTQLSDHANKFVNEYEKLLNDNANIVGNSYNKVLNVFSKYYDNFGKDTDFHNTLMKRIPLPTKKNSIKVDIAGSNGTKIDGLSDEISTSISEPEVSDIDSTSSSSSILNKLISIPFIFFVTLVLLGIGYKYSLFGFRKRSQKHLREKLKK</sequence>
<dbReference type="AlphaFoldDB" id="A0AAF0B6G2"/>
<keyword evidence="1" id="KW-0812">Transmembrane</keyword>
<dbReference type="InterPro" id="IPR006477">
    <property type="entry name" value="Yir_bir_cir"/>
</dbReference>
<accession>A0AAF0B6G2</accession>
<reference evidence="2" key="1">
    <citation type="submission" date="2023-01" db="EMBL/GenBank/DDBJ databases">
        <title>Long-Read Genome Assembly and Gene Model Annotations for the Rodent Malaria Parasite Plasmodium yoelii 17XNL.</title>
        <authorList>
            <person name="Mitchell G.J."/>
            <person name="Sebastian A."/>
            <person name="Albert I."/>
            <person name="Lindner S.E."/>
        </authorList>
    </citation>
    <scope>NUCLEOTIDE SEQUENCE</scope>
    <source>
        <strain evidence="2">17XNL clone 1.1</strain>
    </source>
</reference>
<feature type="transmembrane region" description="Helical" evidence="1">
    <location>
        <begin position="233"/>
        <end position="254"/>
    </location>
</feature>
<evidence type="ECO:0000313" key="2">
    <source>
        <dbReference type="EMBL" id="WBY58230.1"/>
    </source>
</evidence>
<dbReference type="Proteomes" id="UP001054126">
    <property type="component" value="Chromosome 10"/>
</dbReference>
<dbReference type="EMBL" id="CP115534">
    <property type="protein sequence ID" value="WBY58230.1"/>
    <property type="molecule type" value="Genomic_DNA"/>
</dbReference>
<gene>
    <name evidence="2" type="ORF">Py17XNL_001002463</name>
</gene>
<name>A0AAF0B6G2_PLAYO</name>
<proteinExistence type="predicted"/>
<protein>
    <submittedName>
        <fullName evidence="2">PIR protein</fullName>
    </submittedName>
</protein>